<keyword evidence="1" id="KW-1133">Transmembrane helix</keyword>
<proteinExistence type="predicted"/>
<evidence type="ECO:0000313" key="2">
    <source>
        <dbReference type="EMBL" id="QHU08026.1"/>
    </source>
</evidence>
<name>A0A6C0JT97_9ZZZZ</name>
<protein>
    <recommendedName>
        <fullName evidence="3">EamA domain-containing protein</fullName>
    </recommendedName>
</protein>
<dbReference type="InterPro" id="IPR037185">
    <property type="entry name" value="EmrE-like"/>
</dbReference>
<feature type="transmembrane region" description="Helical" evidence="1">
    <location>
        <begin position="5"/>
        <end position="22"/>
    </location>
</feature>
<keyword evidence="1" id="KW-0472">Membrane</keyword>
<feature type="transmembrane region" description="Helical" evidence="1">
    <location>
        <begin position="63"/>
        <end position="81"/>
    </location>
</feature>
<feature type="transmembrane region" description="Helical" evidence="1">
    <location>
        <begin position="31"/>
        <end position="51"/>
    </location>
</feature>
<sequence>MDETIFWFCMIVICEMVTFWFVKKAAVESNNLYLIIAMAIYTFVMYSFYRILRQGKNLATVNVLWNVASCLYGLAIGILIFQEKISNLEILGSLLATIGIFLILYKP</sequence>
<evidence type="ECO:0008006" key="3">
    <source>
        <dbReference type="Google" id="ProtNLM"/>
    </source>
</evidence>
<dbReference type="SUPFAM" id="SSF103481">
    <property type="entry name" value="Multidrug resistance efflux transporter EmrE"/>
    <property type="match status" value="1"/>
</dbReference>
<organism evidence="2">
    <name type="scientific">viral metagenome</name>
    <dbReference type="NCBI Taxonomy" id="1070528"/>
    <lineage>
        <taxon>unclassified sequences</taxon>
        <taxon>metagenomes</taxon>
        <taxon>organismal metagenomes</taxon>
    </lineage>
</organism>
<evidence type="ECO:0000256" key="1">
    <source>
        <dbReference type="SAM" id="Phobius"/>
    </source>
</evidence>
<dbReference type="AlphaFoldDB" id="A0A6C0JT97"/>
<dbReference type="EMBL" id="MN740694">
    <property type="protein sequence ID" value="QHU08026.1"/>
    <property type="molecule type" value="Genomic_DNA"/>
</dbReference>
<keyword evidence="1" id="KW-0812">Transmembrane</keyword>
<dbReference type="Gene3D" id="1.10.3730.20">
    <property type="match status" value="1"/>
</dbReference>
<feature type="transmembrane region" description="Helical" evidence="1">
    <location>
        <begin position="88"/>
        <end position="105"/>
    </location>
</feature>
<accession>A0A6C0JT97</accession>
<reference evidence="2" key="1">
    <citation type="journal article" date="2020" name="Nature">
        <title>Giant virus diversity and host interactions through global metagenomics.</title>
        <authorList>
            <person name="Schulz F."/>
            <person name="Roux S."/>
            <person name="Paez-Espino D."/>
            <person name="Jungbluth S."/>
            <person name="Walsh D.A."/>
            <person name="Denef V.J."/>
            <person name="McMahon K.D."/>
            <person name="Konstantinidis K.T."/>
            <person name="Eloe-Fadrosh E.A."/>
            <person name="Kyrpides N.C."/>
            <person name="Woyke T."/>
        </authorList>
    </citation>
    <scope>NUCLEOTIDE SEQUENCE</scope>
    <source>
        <strain evidence="2">GVMAG-S-1062768-28</strain>
    </source>
</reference>